<dbReference type="Pfam" id="PF03592">
    <property type="entry name" value="Terminase_2"/>
    <property type="match status" value="1"/>
</dbReference>
<sequence>MKPSLTVKQRVFVEELVKTREPMKAALAAYKIAEGTNSSHVASSIAYQNMRNPRIRAYIDSFYFSDEELIKLLKNALDATKSIKGTHIKEPDWSTRFRALELAFMLKGYFDRKDGETSRQHSNITVKFKHNKSKMAAGDWIAGVPASNNP</sequence>
<comment type="caution">
    <text evidence="1">The sequence shown here is derived from an EMBL/GenBank/DDBJ whole genome shotgun (WGS) entry which is preliminary data.</text>
</comment>
<dbReference type="AlphaFoldDB" id="A0A3D0ZP75"/>
<protein>
    <recommendedName>
        <fullName evidence="3">Terminase small subunit</fullName>
    </recommendedName>
</protein>
<organism evidence="1 2">
    <name type="scientific">candidate division WWE3 bacterium</name>
    <dbReference type="NCBI Taxonomy" id="2053526"/>
    <lineage>
        <taxon>Bacteria</taxon>
        <taxon>Katanobacteria</taxon>
    </lineage>
</organism>
<evidence type="ECO:0008006" key="3">
    <source>
        <dbReference type="Google" id="ProtNLM"/>
    </source>
</evidence>
<dbReference type="InterPro" id="IPR038713">
    <property type="entry name" value="Terminase_Gp1_N_sf"/>
</dbReference>
<reference evidence="1 2" key="1">
    <citation type="journal article" date="2018" name="Nat. Biotechnol.">
        <title>A standardized bacterial taxonomy based on genome phylogeny substantially revises the tree of life.</title>
        <authorList>
            <person name="Parks D.H."/>
            <person name="Chuvochina M."/>
            <person name="Waite D.W."/>
            <person name="Rinke C."/>
            <person name="Skarshewski A."/>
            <person name="Chaumeil P.A."/>
            <person name="Hugenholtz P."/>
        </authorList>
    </citation>
    <scope>NUCLEOTIDE SEQUENCE [LARGE SCALE GENOMIC DNA]</scope>
    <source>
        <strain evidence="1">UBA11701</strain>
    </source>
</reference>
<dbReference type="Gene3D" id="1.10.10.1400">
    <property type="entry name" value="Terminase, small subunit, N-terminal DNA-binding domain, HTH motif"/>
    <property type="match status" value="1"/>
</dbReference>
<dbReference type="GO" id="GO:0051276">
    <property type="term" value="P:chromosome organization"/>
    <property type="evidence" value="ECO:0007669"/>
    <property type="project" value="InterPro"/>
</dbReference>
<name>A0A3D0ZP75_UNCKA</name>
<proteinExistence type="predicted"/>
<gene>
    <name evidence="1" type="ORF">DEP93_00775</name>
</gene>
<evidence type="ECO:0000313" key="1">
    <source>
        <dbReference type="EMBL" id="HCC41989.1"/>
    </source>
</evidence>
<accession>A0A3D0ZP75</accession>
<evidence type="ECO:0000313" key="2">
    <source>
        <dbReference type="Proteomes" id="UP000263336"/>
    </source>
</evidence>
<dbReference type="EMBL" id="DOZN01000008">
    <property type="protein sequence ID" value="HCC41989.1"/>
    <property type="molecule type" value="Genomic_DNA"/>
</dbReference>
<dbReference type="Proteomes" id="UP000263336">
    <property type="component" value="Unassembled WGS sequence"/>
</dbReference>
<dbReference type="InterPro" id="IPR005335">
    <property type="entry name" value="Terminase_ssu"/>
</dbReference>